<dbReference type="EMBL" id="BGPR01002590">
    <property type="protein sequence ID" value="GBM75981.1"/>
    <property type="molecule type" value="Genomic_DNA"/>
</dbReference>
<evidence type="ECO:0000256" key="1">
    <source>
        <dbReference type="SAM" id="MobiDB-lite"/>
    </source>
</evidence>
<feature type="compositionally biased region" description="Basic and acidic residues" evidence="1">
    <location>
        <begin position="23"/>
        <end position="32"/>
    </location>
</feature>
<dbReference type="Proteomes" id="UP000499080">
    <property type="component" value="Unassembled WGS sequence"/>
</dbReference>
<name>A0A4Y2IE46_ARAVE</name>
<proteinExistence type="predicted"/>
<accession>A0A4Y2IE46</accession>
<comment type="caution">
    <text evidence="2">The sequence shown here is derived from an EMBL/GenBank/DDBJ whole genome shotgun (WGS) entry which is preliminary data.</text>
</comment>
<sequence>MTITTGPVVLAKHASPRQISQRQQDKNKEKAKSFFCSTQESTGTKQTTHHPAKIRLRVSKQRNYTELTIYRFDIFISPRPAMRNRVTERFGSIIIITIDRSRLTRKMCR</sequence>
<reference evidence="2 3" key="1">
    <citation type="journal article" date="2019" name="Sci. Rep.">
        <title>Orb-weaving spider Araneus ventricosus genome elucidates the spidroin gene catalogue.</title>
        <authorList>
            <person name="Kono N."/>
            <person name="Nakamura H."/>
            <person name="Ohtoshi R."/>
            <person name="Moran D.A.P."/>
            <person name="Shinohara A."/>
            <person name="Yoshida Y."/>
            <person name="Fujiwara M."/>
            <person name="Mori M."/>
            <person name="Tomita M."/>
            <person name="Arakawa K."/>
        </authorList>
    </citation>
    <scope>NUCLEOTIDE SEQUENCE [LARGE SCALE GENOMIC DNA]</scope>
</reference>
<protein>
    <submittedName>
        <fullName evidence="2">Uncharacterized protein</fullName>
    </submittedName>
</protein>
<dbReference type="AlphaFoldDB" id="A0A4Y2IE46"/>
<gene>
    <name evidence="2" type="ORF">AVEN_49605_1</name>
</gene>
<evidence type="ECO:0000313" key="3">
    <source>
        <dbReference type="Proteomes" id="UP000499080"/>
    </source>
</evidence>
<feature type="compositionally biased region" description="Polar residues" evidence="1">
    <location>
        <begin position="35"/>
        <end position="46"/>
    </location>
</feature>
<feature type="region of interest" description="Disordered" evidence="1">
    <location>
        <begin position="1"/>
        <end position="51"/>
    </location>
</feature>
<organism evidence="2 3">
    <name type="scientific">Araneus ventricosus</name>
    <name type="common">Orbweaver spider</name>
    <name type="synonym">Epeira ventricosa</name>
    <dbReference type="NCBI Taxonomy" id="182803"/>
    <lineage>
        <taxon>Eukaryota</taxon>
        <taxon>Metazoa</taxon>
        <taxon>Ecdysozoa</taxon>
        <taxon>Arthropoda</taxon>
        <taxon>Chelicerata</taxon>
        <taxon>Arachnida</taxon>
        <taxon>Araneae</taxon>
        <taxon>Araneomorphae</taxon>
        <taxon>Entelegynae</taxon>
        <taxon>Araneoidea</taxon>
        <taxon>Araneidae</taxon>
        <taxon>Araneus</taxon>
    </lineage>
</organism>
<evidence type="ECO:0000313" key="2">
    <source>
        <dbReference type="EMBL" id="GBM75981.1"/>
    </source>
</evidence>
<keyword evidence="3" id="KW-1185">Reference proteome</keyword>